<feature type="signal peptide" evidence="8">
    <location>
        <begin position="1"/>
        <end position="16"/>
    </location>
</feature>
<feature type="transmembrane region" description="Helical" evidence="7">
    <location>
        <begin position="65"/>
        <end position="84"/>
    </location>
</feature>
<organism evidence="9">
    <name type="scientific">Lutzomyia longipalpis</name>
    <name type="common">Sand fly</name>
    <dbReference type="NCBI Taxonomy" id="7200"/>
    <lineage>
        <taxon>Eukaryota</taxon>
        <taxon>Metazoa</taxon>
        <taxon>Ecdysozoa</taxon>
        <taxon>Arthropoda</taxon>
        <taxon>Hexapoda</taxon>
        <taxon>Insecta</taxon>
        <taxon>Pterygota</taxon>
        <taxon>Neoptera</taxon>
        <taxon>Endopterygota</taxon>
        <taxon>Diptera</taxon>
        <taxon>Nematocera</taxon>
        <taxon>Psychodoidea</taxon>
        <taxon>Psychodidae</taxon>
        <taxon>Lutzomyia</taxon>
        <taxon>Lutzomyia</taxon>
    </lineage>
</organism>
<accession>A0A7G3B7M5</accession>
<dbReference type="EMBL" id="GITU01011727">
    <property type="protein sequence ID" value="MBC1180430.1"/>
    <property type="molecule type" value="Transcribed_RNA"/>
</dbReference>
<dbReference type="GO" id="GO:0005886">
    <property type="term" value="C:plasma membrane"/>
    <property type="evidence" value="ECO:0007669"/>
    <property type="project" value="TreeGrafter"/>
</dbReference>
<dbReference type="VEuPathDB" id="VectorBase:LLONM1_011882"/>
<evidence type="ECO:0000256" key="7">
    <source>
        <dbReference type="SAM" id="Phobius"/>
    </source>
</evidence>
<dbReference type="GO" id="GO:0006937">
    <property type="term" value="P:regulation of muscle contraction"/>
    <property type="evidence" value="ECO:0007669"/>
    <property type="project" value="TreeGrafter"/>
</dbReference>
<evidence type="ECO:0000313" key="9">
    <source>
        <dbReference type="EMBL" id="MBC1180430.1"/>
    </source>
</evidence>
<sequence length="132" mass="15330">MWVFFTLSGLWGVGDAVWQTQINGIYGALFRRNKEAAFSNYRLWESAGFVIAYAYSTTLCARMKLYVMISVMILGIFGWIVVEIKHWRKEMRLKKLEEQAKNPTPNPPIVPEISETDDERDELEEDIVVTHL</sequence>
<evidence type="ECO:0000256" key="8">
    <source>
        <dbReference type="SAM" id="SignalP"/>
    </source>
</evidence>
<reference evidence="9" key="1">
    <citation type="journal article" date="2020" name="BMC">
        <title>Leishmania infection induces a limited differential gene expression in the sand fly midgut.</title>
        <authorList>
            <person name="Coutinho-Abreu I.V."/>
            <person name="Serafim T.D."/>
            <person name="Meneses C."/>
            <person name="Kamhawi S."/>
            <person name="Oliveira F."/>
            <person name="Valenzuela J.G."/>
        </authorList>
    </citation>
    <scope>NUCLEOTIDE SEQUENCE</scope>
    <source>
        <strain evidence="9">Jacobina</strain>
        <tissue evidence="9">Midgut</tissue>
    </source>
</reference>
<dbReference type="GO" id="GO:0043266">
    <property type="term" value="P:regulation of potassium ion transport"/>
    <property type="evidence" value="ECO:0007669"/>
    <property type="project" value="TreeGrafter"/>
</dbReference>
<comment type="similarity">
    <text evidence="2">Belongs to the unc-93 family.</text>
</comment>
<dbReference type="InterPro" id="IPR051951">
    <property type="entry name" value="UNC-93_regulatory"/>
</dbReference>
<keyword evidence="4 7" id="KW-1133">Transmembrane helix</keyword>
<dbReference type="InterPro" id="IPR010291">
    <property type="entry name" value="Ion_channel_UNC-93"/>
</dbReference>
<name>A0A7G3B7M5_LUTLO</name>
<evidence type="ECO:0000256" key="6">
    <source>
        <dbReference type="SAM" id="MobiDB-lite"/>
    </source>
</evidence>
<evidence type="ECO:0000256" key="5">
    <source>
        <dbReference type="ARBA" id="ARBA00023136"/>
    </source>
</evidence>
<evidence type="ECO:0000256" key="1">
    <source>
        <dbReference type="ARBA" id="ARBA00004141"/>
    </source>
</evidence>
<evidence type="ECO:0000256" key="3">
    <source>
        <dbReference type="ARBA" id="ARBA00022692"/>
    </source>
</evidence>
<keyword evidence="8" id="KW-0732">Signal</keyword>
<feature type="chain" id="PRO_5028838185" evidence="8">
    <location>
        <begin position="17"/>
        <end position="132"/>
    </location>
</feature>
<evidence type="ECO:0000256" key="4">
    <source>
        <dbReference type="ARBA" id="ARBA00022989"/>
    </source>
</evidence>
<keyword evidence="5 7" id="KW-0472">Membrane</keyword>
<dbReference type="Pfam" id="PF05978">
    <property type="entry name" value="UNC-93"/>
    <property type="match status" value="1"/>
</dbReference>
<comment type="subcellular location">
    <subcellularLocation>
        <location evidence="1">Membrane</location>
        <topology evidence="1">Multi-pass membrane protein</topology>
    </subcellularLocation>
</comment>
<dbReference type="PANTHER" id="PTHR19444:SF13">
    <property type="entry name" value="PROTEIN UNC-93 HOMOLOG A"/>
    <property type="match status" value="1"/>
</dbReference>
<protein>
    <submittedName>
        <fullName evidence="9">Uncharacterized protein</fullName>
    </submittedName>
</protein>
<evidence type="ECO:0000256" key="2">
    <source>
        <dbReference type="ARBA" id="ARBA00009172"/>
    </source>
</evidence>
<keyword evidence="3 7" id="KW-0812">Transmembrane</keyword>
<feature type="region of interest" description="Disordered" evidence="6">
    <location>
        <begin position="97"/>
        <end position="121"/>
    </location>
</feature>
<dbReference type="PANTHER" id="PTHR19444">
    <property type="entry name" value="UNC-93 RELATED"/>
    <property type="match status" value="1"/>
</dbReference>
<dbReference type="GO" id="GO:0055120">
    <property type="term" value="C:striated muscle dense body"/>
    <property type="evidence" value="ECO:0007669"/>
    <property type="project" value="TreeGrafter"/>
</dbReference>
<proteinExistence type="inferred from homology"/>
<dbReference type="AlphaFoldDB" id="A0A7G3B7M5"/>
<dbReference type="GO" id="GO:0015459">
    <property type="term" value="F:potassium channel regulator activity"/>
    <property type="evidence" value="ECO:0007669"/>
    <property type="project" value="TreeGrafter"/>
</dbReference>